<evidence type="ECO:0000313" key="5">
    <source>
        <dbReference type="Proteomes" id="UP000322080"/>
    </source>
</evidence>
<protein>
    <submittedName>
        <fullName evidence="4">Tetratricopeptide repeat protein</fullName>
    </submittedName>
</protein>
<sequence length="527" mass="57570">MSGDYAAVVEFGTRALARDPENRGLMEGLIIAQVGLGQLDDAVPVARRLVSVAPDNQIAGMVLLADALASEDWDAADKLFAGGLNLGGLMNDMIQAWSAIGQGRMSRAIELFDALAAAEGSAEAALFQKAMALALVGDYEGAADILGGGEMTLRLNRNGIIAYAQVLSQLERNPDAVEMLDQVFANTTDPELTALRAELAAGKPIAFTAVGSAREGLSQLFYEVGDSLMGDTDPALVLIYARMAEHLKPDNTGAILLSAEVLEKMERFELAAQTYDRIAPDSRAYPQAQLGKATALRRIGDTAGGIAVLEALAETHPDIAAVHVSLGDALRFQQRYAEATPHYDAAIALFPGDSAGQWAVYFARGITLERQSEWDRAEADFRKALELSPDQPSVLNYLGYSFVEQKKNLDEALDMIERAVAARPFDGYIRDSLGWVFYRLGRYDEAVEEMERAVELMPTDPVLNDHLGDVYWAVDRKREARFQWSRALSFITDETDPDELKPDRVRRKLEVGLDVVLEEEGGTPIRR</sequence>
<dbReference type="Proteomes" id="UP000322080">
    <property type="component" value="Unassembled WGS sequence"/>
</dbReference>
<dbReference type="PANTHER" id="PTHR45586:SF1">
    <property type="entry name" value="LIPOPOLYSACCHARIDE ASSEMBLY PROTEIN B"/>
    <property type="match status" value="1"/>
</dbReference>
<dbReference type="InterPro" id="IPR011990">
    <property type="entry name" value="TPR-like_helical_dom_sf"/>
</dbReference>
<feature type="repeat" description="TPR" evidence="3">
    <location>
        <begin position="358"/>
        <end position="391"/>
    </location>
</feature>
<dbReference type="SMART" id="SM00028">
    <property type="entry name" value="TPR"/>
    <property type="match status" value="4"/>
</dbReference>
<proteinExistence type="predicted"/>
<keyword evidence="5" id="KW-1185">Reference proteome</keyword>
<reference evidence="4 5" key="1">
    <citation type="submission" date="2019-08" db="EMBL/GenBank/DDBJ databases">
        <title>Identification of a novel species of the genus Boseongicola.</title>
        <authorList>
            <person name="Zhang X.-Q."/>
        </authorList>
    </citation>
    <scope>NUCLEOTIDE SEQUENCE [LARGE SCALE GENOMIC DNA]</scope>
    <source>
        <strain evidence="4 5">HY14</strain>
    </source>
</reference>
<gene>
    <name evidence="4" type="ORF">FVF75_14165</name>
</gene>
<dbReference type="AlphaFoldDB" id="A0A5D0REZ5"/>
<evidence type="ECO:0000256" key="2">
    <source>
        <dbReference type="ARBA" id="ARBA00022803"/>
    </source>
</evidence>
<keyword evidence="1" id="KW-0677">Repeat</keyword>
<evidence type="ECO:0000256" key="3">
    <source>
        <dbReference type="PROSITE-ProRule" id="PRU00339"/>
    </source>
</evidence>
<dbReference type="SUPFAM" id="SSF48452">
    <property type="entry name" value="TPR-like"/>
    <property type="match status" value="3"/>
</dbReference>
<dbReference type="InterPro" id="IPR051012">
    <property type="entry name" value="CellSynth/LPSAsmb/PSIAsmb"/>
</dbReference>
<dbReference type="Pfam" id="PF13432">
    <property type="entry name" value="TPR_16"/>
    <property type="match status" value="2"/>
</dbReference>
<evidence type="ECO:0000313" key="4">
    <source>
        <dbReference type="EMBL" id="TYB80082.1"/>
    </source>
</evidence>
<name>A0A5D0REZ5_9RHOB</name>
<dbReference type="PANTHER" id="PTHR45586">
    <property type="entry name" value="TPR REPEAT-CONTAINING PROTEIN PA4667"/>
    <property type="match status" value="1"/>
</dbReference>
<dbReference type="Pfam" id="PF13424">
    <property type="entry name" value="TPR_12"/>
    <property type="match status" value="1"/>
</dbReference>
<dbReference type="Gene3D" id="1.25.40.10">
    <property type="entry name" value="Tetratricopeptide repeat domain"/>
    <property type="match status" value="3"/>
</dbReference>
<feature type="repeat" description="TPR" evidence="3">
    <location>
        <begin position="320"/>
        <end position="353"/>
    </location>
</feature>
<feature type="repeat" description="TPR" evidence="3">
    <location>
        <begin position="427"/>
        <end position="460"/>
    </location>
</feature>
<dbReference type="PROSITE" id="PS50293">
    <property type="entry name" value="TPR_REGION"/>
    <property type="match status" value="1"/>
</dbReference>
<dbReference type="EMBL" id="VSIY01000014">
    <property type="protein sequence ID" value="TYB80082.1"/>
    <property type="molecule type" value="Genomic_DNA"/>
</dbReference>
<accession>A0A5D0REZ5</accession>
<dbReference type="InterPro" id="IPR019734">
    <property type="entry name" value="TPR_rpt"/>
</dbReference>
<evidence type="ECO:0000256" key="1">
    <source>
        <dbReference type="ARBA" id="ARBA00022737"/>
    </source>
</evidence>
<comment type="caution">
    <text evidence="4">The sequence shown here is derived from an EMBL/GenBank/DDBJ whole genome shotgun (WGS) entry which is preliminary data.</text>
</comment>
<dbReference type="PROSITE" id="PS50005">
    <property type="entry name" value="TPR"/>
    <property type="match status" value="3"/>
</dbReference>
<keyword evidence="2 3" id="KW-0802">TPR repeat</keyword>
<organism evidence="4 5">
    <name type="scientific">Maritimibacter fusiformis</name>
    <dbReference type="NCBI Taxonomy" id="2603819"/>
    <lineage>
        <taxon>Bacteria</taxon>
        <taxon>Pseudomonadati</taxon>
        <taxon>Pseudomonadota</taxon>
        <taxon>Alphaproteobacteria</taxon>
        <taxon>Rhodobacterales</taxon>
        <taxon>Roseobacteraceae</taxon>
        <taxon>Maritimibacter</taxon>
    </lineage>
</organism>